<organism evidence="3 4">
    <name type="scientific">Romanomermis culicivorax</name>
    <name type="common">Nematode worm</name>
    <dbReference type="NCBI Taxonomy" id="13658"/>
    <lineage>
        <taxon>Eukaryota</taxon>
        <taxon>Metazoa</taxon>
        <taxon>Ecdysozoa</taxon>
        <taxon>Nematoda</taxon>
        <taxon>Enoplea</taxon>
        <taxon>Dorylaimia</taxon>
        <taxon>Mermithida</taxon>
        <taxon>Mermithoidea</taxon>
        <taxon>Mermithidae</taxon>
        <taxon>Romanomermis</taxon>
    </lineage>
</organism>
<dbReference type="AlphaFoldDB" id="A0A915I337"/>
<sequence>MFFTSFPNGFTVKTTTVFDFSECCPNQFLCDRKGGIGKCLPFDLLDNNVTDCLDQTDETVNNERSCEVLEERSIKEKVPNQSYYYTCQTVPNGSQVGKCVAMQTAMRHTGIL</sequence>
<dbReference type="SUPFAM" id="SSF57424">
    <property type="entry name" value="LDL receptor-like module"/>
    <property type="match status" value="1"/>
</dbReference>
<proteinExistence type="predicted"/>
<dbReference type="WBParaSite" id="nRc.2.0.1.t08250-RA">
    <property type="protein sequence ID" value="nRc.2.0.1.t08250-RA"/>
    <property type="gene ID" value="nRc.2.0.1.g08250"/>
</dbReference>
<dbReference type="InterPro" id="IPR002172">
    <property type="entry name" value="LDrepeatLR_classA_rpt"/>
</dbReference>
<accession>A0A915I337</accession>
<dbReference type="InterPro" id="IPR036055">
    <property type="entry name" value="LDL_receptor-like_sf"/>
</dbReference>
<protein>
    <submittedName>
        <fullName evidence="4">Uncharacterized protein</fullName>
    </submittedName>
</protein>
<dbReference type="Proteomes" id="UP000887565">
    <property type="component" value="Unplaced"/>
</dbReference>
<evidence type="ECO:0000256" key="1">
    <source>
        <dbReference type="ARBA" id="ARBA00023157"/>
    </source>
</evidence>
<dbReference type="PROSITE" id="PS50068">
    <property type="entry name" value="LDLRA_2"/>
    <property type="match status" value="1"/>
</dbReference>
<comment type="caution">
    <text evidence="2">Lacks conserved residue(s) required for the propagation of feature annotation.</text>
</comment>
<keyword evidence="1" id="KW-1015">Disulfide bond</keyword>
<evidence type="ECO:0000256" key="2">
    <source>
        <dbReference type="PROSITE-ProRule" id="PRU00124"/>
    </source>
</evidence>
<name>A0A915I337_ROMCU</name>
<evidence type="ECO:0000313" key="3">
    <source>
        <dbReference type="Proteomes" id="UP000887565"/>
    </source>
</evidence>
<keyword evidence="3" id="KW-1185">Reference proteome</keyword>
<reference evidence="4" key="1">
    <citation type="submission" date="2022-11" db="UniProtKB">
        <authorList>
            <consortium name="WormBaseParasite"/>
        </authorList>
    </citation>
    <scope>IDENTIFICATION</scope>
</reference>
<evidence type="ECO:0000313" key="4">
    <source>
        <dbReference type="WBParaSite" id="nRc.2.0.1.t08250-RA"/>
    </source>
</evidence>